<reference evidence="3 4" key="1">
    <citation type="submission" date="2016-09" db="EMBL/GenBank/DDBJ databases">
        <title>Genome sequence of Eubacterium angustum.</title>
        <authorList>
            <person name="Poehlein A."/>
            <person name="Daniel R."/>
        </authorList>
    </citation>
    <scope>NUCLEOTIDE SEQUENCE [LARGE SCALE GENOMIC DNA]</scope>
    <source>
        <strain evidence="3 4">DSM 1989</strain>
    </source>
</reference>
<dbReference type="Proteomes" id="UP000180254">
    <property type="component" value="Unassembled WGS sequence"/>
</dbReference>
<dbReference type="InterPro" id="IPR036390">
    <property type="entry name" value="WH_DNA-bd_sf"/>
</dbReference>
<feature type="domain" description="Initiator Rep protein WH1" evidence="2">
    <location>
        <begin position="6"/>
        <end position="146"/>
    </location>
</feature>
<dbReference type="Pfam" id="PF01051">
    <property type="entry name" value="Rep3_N"/>
    <property type="match status" value="1"/>
</dbReference>
<evidence type="ECO:0000256" key="1">
    <source>
        <dbReference type="ARBA" id="ARBA00038283"/>
    </source>
</evidence>
<evidence type="ECO:0000313" key="4">
    <source>
        <dbReference type="Proteomes" id="UP000180254"/>
    </source>
</evidence>
<sequence length="313" mass="37133">MENSLVVKGNKLVEARYNLNLNEQKVLLYAISKLDRDKPEMDWVELDIKEFTDLMELQGKQYDQFRATVRSLRRREVIIDTEQEELITGWLSSIRFYKNTGVVKLKFGDGLVPYLLQLKKTFTSYQLKNVLHLDSKYSIRIYELLKQYQGYKKPTKDREFDIQDLRDKLGIAPDEYNRFYDFEKRVLKTSMQEINQHTDVKMTYEKIKNGKKIARIRFTVKYPDAEANDLAEKLYNIPELKINCGLEQENWTAKQIADLYEMACTKAEDVDVYAYIKLNYIKMLEQGKARNKFAYLLKSLEEDYAGYRPIYAD</sequence>
<dbReference type="OrthoDB" id="1938780at2"/>
<name>A0A1S1V577_9FIRM</name>
<dbReference type="GO" id="GO:0006270">
    <property type="term" value="P:DNA replication initiation"/>
    <property type="evidence" value="ECO:0007669"/>
    <property type="project" value="InterPro"/>
</dbReference>
<keyword evidence="4" id="KW-1185">Reference proteome</keyword>
<dbReference type="EMBL" id="MKIE01000018">
    <property type="protein sequence ID" value="OHW61267.1"/>
    <property type="molecule type" value="Genomic_DNA"/>
</dbReference>
<evidence type="ECO:0000313" key="3">
    <source>
        <dbReference type="EMBL" id="OHW61267.1"/>
    </source>
</evidence>
<dbReference type="InterPro" id="IPR036388">
    <property type="entry name" value="WH-like_DNA-bd_sf"/>
</dbReference>
<dbReference type="SUPFAM" id="SSF46785">
    <property type="entry name" value="Winged helix' DNA-binding domain"/>
    <property type="match status" value="2"/>
</dbReference>
<dbReference type="InterPro" id="IPR000525">
    <property type="entry name" value="Initiator_Rep_WH1"/>
</dbReference>
<dbReference type="STRING" id="39480.EUAN_23480"/>
<dbReference type="Gene3D" id="1.10.10.10">
    <property type="entry name" value="Winged helix-like DNA-binding domain superfamily/Winged helix DNA-binding domain"/>
    <property type="match status" value="2"/>
</dbReference>
<dbReference type="GO" id="GO:0003887">
    <property type="term" value="F:DNA-directed DNA polymerase activity"/>
    <property type="evidence" value="ECO:0007669"/>
    <property type="project" value="InterPro"/>
</dbReference>
<dbReference type="AlphaFoldDB" id="A0A1S1V577"/>
<dbReference type="RefSeq" id="WP_071064673.1">
    <property type="nucleotide sequence ID" value="NZ_MKIE01000018.1"/>
</dbReference>
<protein>
    <submittedName>
        <fullName evidence="3">Replication initiation protein</fullName>
    </submittedName>
</protein>
<comment type="similarity">
    <text evidence="1">Belongs to the initiator RepB protein family.</text>
</comment>
<comment type="caution">
    <text evidence="3">The sequence shown here is derived from an EMBL/GenBank/DDBJ whole genome shotgun (WGS) entry which is preliminary data.</text>
</comment>
<organism evidence="3 4">
    <name type="scientific">Andreesenia angusta</name>
    <dbReference type="NCBI Taxonomy" id="39480"/>
    <lineage>
        <taxon>Bacteria</taxon>
        <taxon>Bacillati</taxon>
        <taxon>Bacillota</taxon>
        <taxon>Tissierellia</taxon>
        <taxon>Tissierellales</taxon>
        <taxon>Gottschalkiaceae</taxon>
        <taxon>Andreesenia</taxon>
    </lineage>
</organism>
<proteinExistence type="inferred from homology"/>
<gene>
    <name evidence="3" type="primary">repE_1</name>
    <name evidence="3" type="ORF">EUAN_23480</name>
</gene>
<evidence type="ECO:0000259" key="2">
    <source>
        <dbReference type="Pfam" id="PF01051"/>
    </source>
</evidence>
<accession>A0A1S1V577</accession>
<dbReference type="Pfam" id="PF21205">
    <property type="entry name" value="Rep3_C"/>
    <property type="match status" value="1"/>
</dbReference>